<dbReference type="PROSITE" id="PS51257">
    <property type="entry name" value="PROKAR_LIPOPROTEIN"/>
    <property type="match status" value="1"/>
</dbReference>
<evidence type="ECO:0000256" key="2">
    <source>
        <dbReference type="ARBA" id="ARBA00022692"/>
    </source>
</evidence>
<feature type="chain" id="PRO_5032629084" evidence="6">
    <location>
        <begin position="19"/>
        <end position="152"/>
    </location>
</feature>
<evidence type="ECO:0000256" key="6">
    <source>
        <dbReference type="SAM" id="SignalP"/>
    </source>
</evidence>
<evidence type="ECO:0000256" key="1">
    <source>
        <dbReference type="ARBA" id="ARBA00004167"/>
    </source>
</evidence>
<evidence type="ECO:0000313" key="8">
    <source>
        <dbReference type="EMBL" id="NMO20000.1"/>
    </source>
</evidence>
<dbReference type="InterPro" id="IPR006260">
    <property type="entry name" value="TonB/TolA_C"/>
</dbReference>
<keyword evidence="2" id="KW-0812">Transmembrane</keyword>
<evidence type="ECO:0000256" key="4">
    <source>
        <dbReference type="ARBA" id="ARBA00023136"/>
    </source>
</evidence>
<dbReference type="NCBIfam" id="NF033768">
    <property type="entry name" value="myxo_SS_tail"/>
    <property type="match status" value="1"/>
</dbReference>
<name>A0A848LQT4_9BACT</name>
<keyword evidence="4" id="KW-0472">Membrane</keyword>
<dbReference type="GO" id="GO:0016020">
    <property type="term" value="C:membrane"/>
    <property type="evidence" value="ECO:0007669"/>
    <property type="project" value="UniProtKB-SubCell"/>
</dbReference>
<dbReference type="InterPro" id="IPR037682">
    <property type="entry name" value="TonB_C"/>
</dbReference>
<dbReference type="Pfam" id="PF03544">
    <property type="entry name" value="TonB_C"/>
    <property type="match status" value="1"/>
</dbReference>
<sequence length="152" mass="16382">MRHLLLLLPLALGSAACASGQDSRRASTVDKAPSPQPAPEQQPTASLSVQEVRDVIRANREDIRGCYEKRLETRPELHGVVTVKFTIVSDGTVSEAAVTKTTAPDAELEDCLVTRVKTWAFPRPGDGKVVISYPFTFEPSPTGPSAPRPTSD</sequence>
<dbReference type="EMBL" id="JABBJJ010000218">
    <property type="protein sequence ID" value="NMO20000.1"/>
    <property type="molecule type" value="Genomic_DNA"/>
</dbReference>
<dbReference type="NCBIfam" id="TIGR01352">
    <property type="entry name" value="tonB_Cterm"/>
    <property type="match status" value="1"/>
</dbReference>
<dbReference type="AlphaFoldDB" id="A0A848LQT4"/>
<reference evidence="8 9" key="1">
    <citation type="submission" date="2020-04" db="EMBL/GenBank/DDBJ databases">
        <title>Draft genome of Pyxidicoccus fallax type strain.</title>
        <authorList>
            <person name="Whitworth D.E."/>
        </authorList>
    </citation>
    <scope>NUCLEOTIDE SEQUENCE [LARGE SCALE GENOMIC DNA]</scope>
    <source>
        <strain evidence="8 9">DSM 14698</strain>
    </source>
</reference>
<dbReference type="RefSeq" id="WP_169349232.1">
    <property type="nucleotide sequence ID" value="NZ_JABBJJ010000218.1"/>
</dbReference>
<proteinExistence type="predicted"/>
<evidence type="ECO:0000256" key="3">
    <source>
        <dbReference type="ARBA" id="ARBA00022989"/>
    </source>
</evidence>
<keyword evidence="3" id="KW-1133">Transmembrane helix</keyword>
<feature type="signal peptide" evidence="6">
    <location>
        <begin position="1"/>
        <end position="18"/>
    </location>
</feature>
<evidence type="ECO:0000256" key="5">
    <source>
        <dbReference type="SAM" id="MobiDB-lite"/>
    </source>
</evidence>
<evidence type="ECO:0000313" key="9">
    <source>
        <dbReference type="Proteomes" id="UP000518300"/>
    </source>
</evidence>
<dbReference type="Gene3D" id="3.30.1150.10">
    <property type="match status" value="1"/>
</dbReference>
<dbReference type="Proteomes" id="UP000518300">
    <property type="component" value="Unassembled WGS sequence"/>
</dbReference>
<evidence type="ECO:0000259" key="7">
    <source>
        <dbReference type="Pfam" id="PF03544"/>
    </source>
</evidence>
<protein>
    <submittedName>
        <fullName evidence="8">Energy transducer TonB</fullName>
    </submittedName>
</protein>
<organism evidence="8 9">
    <name type="scientific">Pyxidicoccus fallax</name>
    <dbReference type="NCBI Taxonomy" id="394095"/>
    <lineage>
        <taxon>Bacteria</taxon>
        <taxon>Pseudomonadati</taxon>
        <taxon>Myxococcota</taxon>
        <taxon>Myxococcia</taxon>
        <taxon>Myxococcales</taxon>
        <taxon>Cystobacterineae</taxon>
        <taxon>Myxococcaceae</taxon>
        <taxon>Pyxidicoccus</taxon>
    </lineage>
</organism>
<keyword evidence="9" id="KW-1185">Reference proteome</keyword>
<comment type="subcellular location">
    <subcellularLocation>
        <location evidence="1">Membrane</location>
        <topology evidence="1">Single-pass membrane protein</topology>
    </subcellularLocation>
</comment>
<accession>A0A848LQT4</accession>
<dbReference type="InterPro" id="IPR049806">
    <property type="entry name" value="MasK-like_C"/>
</dbReference>
<gene>
    <name evidence="8" type="ORF">HG543_34830</name>
</gene>
<feature type="region of interest" description="Disordered" evidence="5">
    <location>
        <begin position="22"/>
        <end position="49"/>
    </location>
</feature>
<dbReference type="SUPFAM" id="SSF74653">
    <property type="entry name" value="TolA/TonB C-terminal domain"/>
    <property type="match status" value="1"/>
</dbReference>
<feature type="domain" description="TonB C-terminal" evidence="7">
    <location>
        <begin position="76"/>
        <end position="138"/>
    </location>
</feature>
<dbReference type="GO" id="GO:0055085">
    <property type="term" value="P:transmembrane transport"/>
    <property type="evidence" value="ECO:0007669"/>
    <property type="project" value="InterPro"/>
</dbReference>
<comment type="caution">
    <text evidence="8">The sequence shown here is derived from an EMBL/GenBank/DDBJ whole genome shotgun (WGS) entry which is preliminary data.</text>
</comment>
<keyword evidence="6" id="KW-0732">Signal</keyword>